<reference evidence="1" key="2">
    <citation type="journal article" date="2023" name="Proc. Natl. Acad. Sci. U.S.A.">
        <title>A global phylogenomic analysis of the shiitake genus Lentinula.</title>
        <authorList>
            <person name="Sierra-Patev S."/>
            <person name="Min B."/>
            <person name="Naranjo-Ortiz M."/>
            <person name="Looney B."/>
            <person name="Konkel Z."/>
            <person name="Slot J.C."/>
            <person name="Sakamoto Y."/>
            <person name="Steenwyk J.L."/>
            <person name="Rokas A."/>
            <person name="Carro J."/>
            <person name="Camarero S."/>
            <person name="Ferreira P."/>
            <person name="Molpeceres G."/>
            <person name="Ruiz-Duenas F.J."/>
            <person name="Serrano A."/>
            <person name="Henrissat B."/>
            <person name="Drula E."/>
            <person name="Hughes K.W."/>
            <person name="Mata J.L."/>
            <person name="Ishikawa N.K."/>
            <person name="Vargas-Isla R."/>
            <person name="Ushijima S."/>
            <person name="Smith C.A."/>
            <person name="Donoghue J."/>
            <person name="Ahrendt S."/>
            <person name="Andreopoulos W."/>
            <person name="He G."/>
            <person name="LaButti K."/>
            <person name="Lipzen A."/>
            <person name="Ng V."/>
            <person name="Riley R."/>
            <person name="Sandor L."/>
            <person name="Barry K."/>
            <person name="Martinez A.T."/>
            <person name="Xiao Y."/>
            <person name="Gibbons J.G."/>
            <person name="Terashima K."/>
            <person name="Grigoriev I.V."/>
            <person name="Hibbett D."/>
        </authorList>
    </citation>
    <scope>NUCLEOTIDE SEQUENCE</scope>
    <source>
        <strain evidence="1">Sp2 HRB7682 ss15</strain>
    </source>
</reference>
<name>A0A9W9A0D7_9AGAR</name>
<gene>
    <name evidence="1" type="ORF">C8J55DRAFT_520652</name>
</gene>
<dbReference type="AlphaFoldDB" id="A0A9W9A0D7"/>
<accession>A0A9W9A0D7</accession>
<protein>
    <submittedName>
        <fullName evidence="1">Uncharacterized protein</fullName>
    </submittedName>
</protein>
<dbReference type="Proteomes" id="UP001150238">
    <property type="component" value="Unassembled WGS sequence"/>
</dbReference>
<reference evidence="1" key="1">
    <citation type="submission" date="2022-08" db="EMBL/GenBank/DDBJ databases">
        <authorList>
            <consortium name="DOE Joint Genome Institute"/>
            <person name="Min B."/>
            <person name="Riley R."/>
            <person name="Sierra-Patev S."/>
            <person name="Naranjo-Ortiz M."/>
            <person name="Looney B."/>
            <person name="Konkel Z."/>
            <person name="Slot J.C."/>
            <person name="Sakamoto Y."/>
            <person name="Steenwyk J.L."/>
            <person name="Rokas A."/>
            <person name="Carro J."/>
            <person name="Camarero S."/>
            <person name="Ferreira P."/>
            <person name="Molpeceres G."/>
            <person name="Ruiz-Duenas F.J."/>
            <person name="Serrano A."/>
            <person name="Henrissat B."/>
            <person name="Drula E."/>
            <person name="Hughes K.W."/>
            <person name="Mata J.L."/>
            <person name="Ishikawa N.K."/>
            <person name="Vargas-Isla R."/>
            <person name="Ushijima S."/>
            <person name="Smith C.A."/>
            <person name="Ahrendt S."/>
            <person name="Andreopoulos W."/>
            <person name="He G."/>
            <person name="Labutti K."/>
            <person name="Lipzen A."/>
            <person name="Ng V."/>
            <person name="Sandor L."/>
            <person name="Barry K."/>
            <person name="Martinez A.T."/>
            <person name="Xiao Y."/>
            <person name="Gibbons J.G."/>
            <person name="Terashima K."/>
            <person name="Hibbett D.S."/>
            <person name="Grigoriev I.V."/>
        </authorList>
    </citation>
    <scope>NUCLEOTIDE SEQUENCE</scope>
    <source>
        <strain evidence="1">Sp2 HRB7682 ss15</strain>
    </source>
</reference>
<evidence type="ECO:0000313" key="2">
    <source>
        <dbReference type="Proteomes" id="UP001150238"/>
    </source>
</evidence>
<comment type="caution">
    <text evidence="1">The sequence shown here is derived from an EMBL/GenBank/DDBJ whole genome shotgun (WGS) entry which is preliminary data.</text>
</comment>
<proteinExistence type="predicted"/>
<organism evidence="1 2">
    <name type="scientific">Lentinula lateritia</name>
    <dbReference type="NCBI Taxonomy" id="40482"/>
    <lineage>
        <taxon>Eukaryota</taxon>
        <taxon>Fungi</taxon>
        <taxon>Dikarya</taxon>
        <taxon>Basidiomycota</taxon>
        <taxon>Agaricomycotina</taxon>
        <taxon>Agaricomycetes</taxon>
        <taxon>Agaricomycetidae</taxon>
        <taxon>Agaricales</taxon>
        <taxon>Marasmiineae</taxon>
        <taxon>Omphalotaceae</taxon>
        <taxon>Lentinula</taxon>
    </lineage>
</organism>
<evidence type="ECO:0000313" key="1">
    <source>
        <dbReference type="EMBL" id="KAJ4471701.1"/>
    </source>
</evidence>
<sequence>MGKSYIQHPISDCFDYFFKRWHNTIPSPSRSSQPNSVLVPISPFAETSNGESISALFPKYPQSQLNDIPSLVVLSKHDMRGCKYHTHEPKANLAPNLPCVLRLPSRNSVIAV</sequence>
<dbReference type="EMBL" id="JANVFS010000028">
    <property type="protein sequence ID" value="KAJ4471701.1"/>
    <property type="molecule type" value="Genomic_DNA"/>
</dbReference>